<gene>
    <name evidence="1" type="ORF">THAOC_25130</name>
</gene>
<dbReference type="Proteomes" id="UP000266841">
    <property type="component" value="Unassembled WGS sequence"/>
</dbReference>
<dbReference type="EMBL" id="AGNL01034621">
    <property type="protein sequence ID" value="EJK55165.1"/>
    <property type="molecule type" value="Genomic_DNA"/>
</dbReference>
<name>K0RQ14_THAOC</name>
<comment type="caution">
    <text evidence="1">The sequence shown here is derived from an EMBL/GenBank/DDBJ whole genome shotgun (WGS) entry which is preliminary data.</text>
</comment>
<dbReference type="AlphaFoldDB" id="K0RQ14"/>
<protein>
    <submittedName>
        <fullName evidence="1">Uncharacterized protein</fullName>
    </submittedName>
</protein>
<proteinExistence type="predicted"/>
<evidence type="ECO:0000313" key="1">
    <source>
        <dbReference type="EMBL" id="EJK55165.1"/>
    </source>
</evidence>
<evidence type="ECO:0000313" key="2">
    <source>
        <dbReference type="Proteomes" id="UP000266841"/>
    </source>
</evidence>
<feature type="non-terminal residue" evidence="1">
    <location>
        <position position="1"/>
    </location>
</feature>
<organism evidence="1 2">
    <name type="scientific">Thalassiosira oceanica</name>
    <name type="common">Marine diatom</name>
    <dbReference type="NCBI Taxonomy" id="159749"/>
    <lineage>
        <taxon>Eukaryota</taxon>
        <taxon>Sar</taxon>
        <taxon>Stramenopiles</taxon>
        <taxon>Ochrophyta</taxon>
        <taxon>Bacillariophyta</taxon>
        <taxon>Coscinodiscophyceae</taxon>
        <taxon>Thalassiosirophycidae</taxon>
        <taxon>Thalassiosirales</taxon>
        <taxon>Thalassiosiraceae</taxon>
        <taxon>Thalassiosira</taxon>
    </lineage>
</organism>
<sequence>PKFVDAVALTVERFDSRAFQTDMKTTPIEKNSWYRSIFILGAKRTAQRYPPDSDVRVLGTNVWVRSALAYGYRAPLTAYCVLVRVLPRSAEAEPREEEDLCALSE</sequence>
<accession>K0RQ14</accession>
<reference evidence="1 2" key="1">
    <citation type="journal article" date="2012" name="Genome Biol.">
        <title>Genome and low-iron response of an oceanic diatom adapted to chronic iron limitation.</title>
        <authorList>
            <person name="Lommer M."/>
            <person name="Specht M."/>
            <person name="Roy A.S."/>
            <person name="Kraemer L."/>
            <person name="Andreson R."/>
            <person name="Gutowska M.A."/>
            <person name="Wolf J."/>
            <person name="Bergner S.V."/>
            <person name="Schilhabel M.B."/>
            <person name="Klostermeier U.C."/>
            <person name="Beiko R.G."/>
            <person name="Rosenstiel P."/>
            <person name="Hippler M."/>
            <person name="Laroche J."/>
        </authorList>
    </citation>
    <scope>NUCLEOTIDE SEQUENCE [LARGE SCALE GENOMIC DNA]</scope>
    <source>
        <strain evidence="1 2">CCMP1005</strain>
    </source>
</reference>
<keyword evidence="2" id="KW-1185">Reference proteome</keyword>